<dbReference type="SUPFAM" id="SSF53041">
    <property type="entry name" value="Resolvase-like"/>
    <property type="match status" value="1"/>
</dbReference>
<organism evidence="4 5">
    <name type="scientific">Blautia hansenii</name>
    <name type="common">Ruminococcus hansenii</name>
    <dbReference type="NCBI Taxonomy" id="1322"/>
    <lineage>
        <taxon>Bacteria</taxon>
        <taxon>Bacillati</taxon>
        <taxon>Bacillota</taxon>
        <taxon>Clostridia</taxon>
        <taxon>Lachnospirales</taxon>
        <taxon>Lachnospiraceae</taxon>
        <taxon>Blautia</taxon>
    </lineage>
</organism>
<dbReference type="Gene3D" id="3.40.50.1390">
    <property type="entry name" value="Resolvase, N-terminal catalytic domain"/>
    <property type="match status" value="1"/>
</dbReference>
<comment type="caution">
    <text evidence="4">The sequence shown here is derived from an EMBL/GenBank/DDBJ whole genome shotgun (WGS) entry which is preliminary data.</text>
</comment>
<sequence length="645" mass="74446">MSDVQVIKANRSENRMRGRKVEILRVAAYCRVSTDSEDQLNSYKSQVMYYTDLIKKKPEWALADIYADEAITGTQVTKREDFQRMINDCMNGDIDMVITKSISRFARNTLDTLKYVRMLKEKGIAVFFEDENINTLTMDGELLLVVLSSVAQQEVENISSNVKKGLKMKMQRGELVGFQGCLGYDYHKETKSISVNEKEAEIVRYIFNRYIEGAGCTVIANELENLGYKTKYGSSRWVQSTVIGIIKNEKYKGDLLLGKTFTVDPISKRRLENFGEEDKFYIRDHHEPIISEEIFEEAQKILAKRNVNRGVHQEGQKRNKFSRKYAFSCMIKCGFCGGTLTRRNWHSSSEYTKTIWHCVTATKHGKKNCPHCKGIPEEVIENAFVKSYQLLCSDQHEVVSVFLQKVEDILNDDTSLKRLPKIEKEMADLQRRKEKLLDLRLDNNIDRDIYEKKNRELSEQLKKLQDEQLQLVELGKNQESTKTRLREFRKNLSSGEILESFDRVVFESVVERIIIGGYNDEGVEEPLKITFVYKTGIHSNLNAKDFKPKRKNAAAVHKDAELCSYTSNEVRELCLHSSSDTCRDCGVATKEKYVEILEFTHFVEFFSFKKIGENHKEKSLVKKVTVVVALDLGTGNTKNLEYENE</sequence>
<dbReference type="Pfam" id="PF07508">
    <property type="entry name" value="Recombinase"/>
    <property type="match status" value="1"/>
</dbReference>
<protein>
    <submittedName>
        <fullName evidence="4">Recombinase family protein</fullName>
    </submittedName>
</protein>
<dbReference type="InterPro" id="IPR036162">
    <property type="entry name" value="Resolvase-like_N_sf"/>
</dbReference>
<feature type="domain" description="Resolvase/invertase-type recombinase catalytic" evidence="2">
    <location>
        <begin position="25"/>
        <end position="173"/>
    </location>
</feature>
<dbReference type="InterPro" id="IPR011109">
    <property type="entry name" value="DNA_bind_recombinase_dom"/>
</dbReference>
<dbReference type="PANTHER" id="PTHR30461">
    <property type="entry name" value="DNA-INVERTASE FROM LAMBDOID PROPHAGE"/>
    <property type="match status" value="1"/>
</dbReference>
<evidence type="ECO:0000259" key="3">
    <source>
        <dbReference type="PROSITE" id="PS51737"/>
    </source>
</evidence>
<gene>
    <name evidence="4" type="ORF">G5A70_04920</name>
</gene>
<dbReference type="RefSeq" id="WP_173748547.1">
    <property type="nucleotide sequence ID" value="NZ_JAAITA010000004.1"/>
</dbReference>
<accession>A0ABX2I8V5</accession>
<evidence type="ECO:0000259" key="2">
    <source>
        <dbReference type="PROSITE" id="PS51736"/>
    </source>
</evidence>
<evidence type="ECO:0000313" key="5">
    <source>
        <dbReference type="Proteomes" id="UP000822142"/>
    </source>
</evidence>
<dbReference type="PANTHER" id="PTHR30461:SF23">
    <property type="entry name" value="DNA RECOMBINASE-RELATED"/>
    <property type="match status" value="1"/>
</dbReference>
<dbReference type="EMBL" id="JAAITA010000004">
    <property type="protein sequence ID" value="NSJ85522.1"/>
    <property type="molecule type" value="Genomic_DNA"/>
</dbReference>
<dbReference type="Pfam" id="PF13408">
    <property type="entry name" value="Zn_ribbon_recom"/>
    <property type="match status" value="1"/>
</dbReference>
<keyword evidence="1" id="KW-0175">Coiled coil</keyword>
<dbReference type="CDD" id="cd00338">
    <property type="entry name" value="Ser_Recombinase"/>
    <property type="match status" value="1"/>
</dbReference>
<dbReference type="Gene3D" id="3.90.1750.20">
    <property type="entry name" value="Putative Large Serine Recombinase, Chain B, Domain 2"/>
    <property type="match status" value="1"/>
</dbReference>
<proteinExistence type="predicted"/>
<reference evidence="4 5" key="1">
    <citation type="journal article" date="2020" name="Cell Host Microbe">
        <title>Functional and Genomic Variation between Human-Derived Isolates of Lachnospiraceae Reveals Inter- and Intra-Species Diversity.</title>
        <authorList>
            <person name="Sorbara M.T."/>
            <person name="Littmann E.R."/>
            <person name="Fontana E."/>
            <person name="Moody T.U."/>
            <person name="Kohout C.E."/>
            <person name="Gjonbalaj M."/>
            <person name="Eaton V."/>
            <person name="Seok R."/>
            <person name="Leiner I.M."/>
            <person name="Pamer E.G."/>
        </authorList>
    </citation>
    <scope>NUCLEOTIDE SEQUENCE [LARGE SCALE GENOMIC DNA]</scope>
    <source>
        <strain evidence="4 5">MSK.15.26</strain>
    </source>
</reference>
<dbReference type="InterPro" id="IPR038109">
    <property type="entry name" value="DNA_bind_recomb_sf"/>
</dbReference>
<feature type="domain" description="Recombinase" evidence="3">
    <location>
        <begin position="181"/>
        <end position="308"/>
    </location>
</feature>
<evidence type="ECO:0000313" key="4">
    <source>
        <dbReference type="EMBL" id="NSJ85522.1"/>
    </source>
</evidence>
<dbReference type="InterPro" id="IPR006119">
    <property type="entry name" value="Resolv_N"/>
</dbReference>
<keyword evidence="5" id="KW-1185">Reference proteome</keyword>
<dbReference type="SMART" id="SM00857">
    <property type="entry name" value="Resolvase"/>
    <property type="match status" value="1"/>
</dbReference>
<name>A0ABX2I8V5_BLAHA</name>
<dbReference type="InterPro" id="IPR050639">
    <property type="entry name" value="SSR_resolvase"/>
</dbReference>
<dbReference type="Proteomes" id="UP000822142">
    <property type="component" value="Unassembled WGS sequence"/>
</dbReference>
<dbReference type="PROSITE" id="PS51737">
    <property type="entry name" value="RECOMBINASE_DNA_BIND"/>
    <property type="match status" value="1"/>
</dbReference>
<feature type="coiled-coil region" evidence="1">
    <location>
        <begin position="419"/>
        <end position="474"/>
    </location>
</feature>
<dbReference type="PROSITE" id="PS51736">
    <property type="entry name" value="RECOMBINASES_3"/>
    <property type="match status" value="1"/>
</dbReference>
<evidence type="ECO:0000256" key="1">
    <source>
        <dbReference type="SAM" id="Coils"/>
    </source>
</evidence>
<dbReference type="InterPro" id="IPR025827">
    <property type="entry name" value="Zn_ribbon_recom_dom"/>
</dbReference>
<dbReference type="Pfam" id="PF00239">
    <property type="entry name" value="Resolvase"/>
    <property type="match status" value="1"/>
</dbReference>